<feature type="compositionally biased region" description="Low complexity" evidence="1">
    <location>
        <begin position="22"/>
        <end position="37"/>
    </location>
</feature>
<dbReference type="EMBL" id="JADIKC010000004">
    <property type="protein sequence ID" value="MBM7121734.1"/>
    <property type="molecule type" value="Genomic_DNA"/>
</dbReference>
<reference evidence="2 3" key="1">
    <citation type="submission" date="2020-10" db="EMBL/GenBank/DDBJ databases">
        <title>Phylogeny of dyella-like bacteria.</title>
        <authorList>
            <person name="Fu J."/>
        </authorList>
    </citation>
    <scope>NUCLEOTIDE SEQUENCE [LARGE SCALE GENOMIC DNA]</scope>
    <source>
        <strain evidence="2 3">THG-B117</strain>
    </source>
</reference>
<accession>A0ABS2JRR9</accession>
<organism evidence="2 3">
    <name type="scientific">Dyella kyungheensis</name>
    <dbReference type="NCBI Taxonomy" id="1242174"/>
    <lineage>
        <taxon>Bacteria</taxon>
        <taxon>Pseudomonadati</taxon>
        <taxon>Pseudomonadota</taxon>
        <taxon>Gammaproteobacteria</taxon>
        <taxon>Lysobacterales</taxon>
        <taxon>Rhodanobacteraceae</taxon>
        <taxon>Dyella</taxon>
    </lineage>
</organism>
<feature type="region of interest" description="Disordered" evidence="1">
    <location>
        <begin position="1"/>
        <end position="68"/>
    </location>
</feature>
<sequence length="83" mass="8853">MTTPSGDEIVNDFTGRGFGELAAPRKASSPPAAAPAKKPSRALVPIAARKPASHADAPGQRRKRTREQRLVLALARLLAARMR</sequence>
<evidence type="ECO:0000313" key="2">
    <source>
        <dbReference type="EMBL" id="MBM7121734.1"/>
    </source>
</evidence>
<comment type="caution">
    <text evidence="2">The sequence shown here is derived from an EMBL/GenBank/DDBJ whole genome shotgun (WGS) entry which is preliminary data.</text>
</comment>
<name>A0ABS2JRR9_9GAMM</name>
<evidence type="ECO:0000256" key="1">
    <source>
        <dbReference type="SAM" id="MobiDB-lite"/>
    </source>
</evidence>
<protein>
    <submittedName>
        <fullName evidence="2">Uncharacterized protein</fullName>
    </submittedName>
</protein>
<dbReference type="Proteomes" id="UP001430065">
    <property type="component" value="Unassembled WGS sequence"/>
</dbReference>
<proteinExistence type="predicted"/>
<keyword evidence="3" id="KW-1185">Reference proteome</keyword>
<dbReference type="RefSeq" id="WP_204636182.1">
    <property type="nucleotide sequence ID" value="NZ_CP183983.1"/>
</dbReference>
<evidence type="ECO:0000313" key="3">
    <source>
        <dbReference type="Proteomes" id="UP001430065"/>
    </source>
</evidence>
<gene>
    <name evidence="2" type="ORF">ISP20_11255</name>
</gene>